<evidence type="ECO:0000313" key="6">
    <source>
        <dbReference type="EMBL" id="SVC53938.1"/>
    </source>
</evidence>
<evidence type="ECO:0000256" key="5">
    <source>
        <dbReference type="SAM" id="Phobius"/>
    </source>
</evidence>
<feature type="transmembrane region" description="Helical" evidence="5">
    <location>
        <begin position="135"/>
        <end position="157"/>
    </location>
</feature>
<evidence type="ECO:0008006" key="7">
    <source>
        <dbReference type="Google" id="ProtNLM"/>
    </source>
</evidence>
<dbReference type="InterPro" id="IPR004710">
    <property type="entry name" value="Bilac:Na_transpt"/>
</dbReference>
<dbReference type="EMBL" id="UINC01096773">
    <property type="protein sequence ID" value="SVC53938.1"/>
    <property type="molecule type" value="Genomic_DNA"/>
</dbReference>
<feature type="transmembrane region" description="Helical" evidence="5">
    <location>
        <begin position="20"/>
        <end position="42"/>
    </location>
</feature>
<name>A0A382N036_9ZZZZ</name>
<gene>
    <name evidence="6" type="ORF">METZ01_LOCUS306792</name>
</gene>
<dbReference type="InterPro" id="IPR038770">
    <property type="entry name" value="Na+/solute_symporter_sf"/>
</dbReference>
<feature type="transmembrane region" description="Helical" evidence="5">
    <location>
        <begin position="203"/>
        <end position="222"/>
    </location>
</feature>
<evidence type="ECO:0000256" key="1">
    <source>
        <dbReference type="ARBA" id="ARBA00004141"/>
    </source>
</evidence>
<reference evidence="6" key="1">
    <citation type="submission" date="2018-05" db="EMBL/GenBank/DDBJ databases">
        <authorList>
            <person name="Lanie J.A."/>
            <person name="Ng W.-L."/>
            <person name="Kazmierczak K.M."/>
            <person name="Andrzejewski T.M."/>
            <person name="Davidsen T.M."/>
            <person name="Wayne K.J."/>
            <person name="Tettelin H."/>
            <person name="Glass J.I."/>
            <person name="Rusch D."/>
            <person name="Podicherti R."/>
            <person name="Tsui H.-C.T."/>
            <person name="Winkler M.E."/>
        </authorList>
    </citation>
    <scope>NUCLEOTIDE SEQUENCE</scope>
</reference>
<evidence type="ECO:0000256" key="4">
    <source>
        <dbReference type="ARBA" id="ARBA00023136"/>
    </source>
</evidence>
<feature type="transmembrane region" description="Helical" evidence="5">
    <location>
        <begin position="108"/>
        <end position="128"/>
    </location>
</feature>
<evidence type="ECO:0000256" key="3">
    <source>
        <dbReference type="ARBA" id="ARBA00022989"/>
    </source>
</evidence>
<proteinExistence type="predicted"/>
<feature type="transmembrane region" description="Helical" evidence="5">
    <location>
        <begin position="169"/>
        <end position="191"/>
    </location>
</feature>
<dbReference type="Gene3D" id="1.20.1530.20">
    <property type="match status" value="1"/>
</dbReference>
<feature type="non-terminal residue" evidence="6">
    <location>
        <position position="277"/>
    </location>
</feature>
<feature type="transmembrane region" description="Helical" evidence="5">
    <location>
        <begin position="48"/>
        <end position="66"/>
    </location>
</feature>
<feature type="transmembrane region" description="Helical" evidence="5">
    <location>
        <begin position="78"/>
        <end position="102"/>
    </location>
</feature>
<dbReference type="GO" id="GO:0016020">
    <property type="term" value="C:membrane"/>
    <property type="evidence" value="ECO:0007669"/>
    <property type="project" value="UniProtKB-SubCell"/>
</dbReference>
<evidence type="ECO:0000256" key="2">
    <source>
        <dbReference type="ARBA" id="ARBA00022692"/>
    </source>
</evidence>
<dbReference type="AlphaFoldDB" id="A0A382N036"/>
<dbReference type="PANTHER" id="PTHR10361:SF28">
    <property type="entry name" value="P3 PROTEIN-RELATED"/>
    <property type="match status" value="1"/>
</dbReference>
<sequence length="277" mass="29482">MPQLGHAVSISAVQTCFRWLTNLFPVWSVLVAVVALTWPASFAWCTDGMIKFGLGLIMLGMGLTLTPNDFKRVFVIPAALLGGVALQFVIMPFLGWGIGYLLDLPRDIAVGLVLVSCCPGGTASNVVAFLARANVALSVSMTAISTTLAVGLTPLLTKVYVGERVQVDALAMLETILIVVILPVAAGTVLNHCFSKAAKRVSALSPLVSVLCIILIVGYILADKHVQIKEHWRILVLAVVLLHSGGFGLGYALARLLRFDEQSSRTVSIEVGMQNSG</sequence>
<organism evidence="6">
    <name type="scientific">marine metagenome</name>
    <dbReference type="NCBI Taxonomy" id="408172"/>
    <lineage>
        <taxon>unclassified sequences</taxon>
        <taxon>metagenomes</taxon>
        <taxon>ecological metagenomes</taxon>
    </lineage>
</organism>
<protein>
    <recommendedName>
        <fullName evidence="7">Transporter</fullName>
    </recommendedName>
</protein>
<feature type="transmembrane region" description="Helical" evidence="5">
    <location>
        <begin position="234"/>
        <end position="254"/>
    </location>
</feature>
<comment type="subcellular location">
    <subcellularLocation>
        <location evidence="1">Membrane</location>
        <topology evidence="1">Multi-pass membrane protein</topology>
    </subcellularLocation>
</comment>
<accession>A0A382N036</accession>
<dbReference type="PANTHER" id="PTHR10361">
    <property type="entry name" value="SODIUM-BILE ACID COTRANSPORTER"/>
    <property type="match status" value="1"/>
</dbReference>
<dbReference type="InterPro" id="IPR002657">
    <property type="entry name" value="BilAc:Na_symport/Acr3"/>
</dbReference>
<keyword evidence="4 5" id="KW-0472">Membrane</keyword>
<keyword evidence="2 5" id="KW-0812">Transmembrane</keyword>
<keyword evidence="3 5" id="KW-1133">Transmembrane helix</keyword>
<dbReference type="Pfam" id="PF01758">
    <property type="entry name" value="SBF"/>
    <property type="match status" value="1"/>
</dbReference>